<dbReference type="Gene3D" id="1.20.120.450">
    <property type="entry name" value="dinb family like domain"/>
    <property type="match status" value="1"/>
</dbReference>
<name>A0A1E5SL62_9BACT</name>
<proteinExistence type="predicted"/>
<dbReference type="InterPro" id="IPR034660">
    <property type="entry name" value="DinB/YfiT-like"/>
</dbReference>
<dbReference type="Pfam" id="PF12867">
    <property type="entry name" value="DinB_2"/>
    <property type="match status" value="1"/>
</dbReference>
<dbReference type="OrthoDB" id="1434917at2"/>
<evidence type="ECO:0000259" key="1">
    <source>
        <dbReference type="Pfam" id="PF12867"/>
    </source>
</evidence>
<dbReference type="SUPFAM" id="SSF109854">
    <property type="entry name" value="DinB/YfiT-like putative metalloenzymes"/>
    <property type="match status" value="1"/>
</dbReference>
<organism evidence="2 3">
    <name type="scientific">Roseivirga misakiensis</name>
    <dbReference type="NCBI Taxonomy" id="1563681"/>
    <lineage>
        <taxon>Bacteria</taxon>
        <taxon>Pseudomonadati</taxon>
        <taxon>Bacteroidota</taxon>
        <taxon>Cytophagia</taxon>
        <taxon>Cytophagales</taxon>
        <taxon>Roseivirgaceae</taxon>
        <taxon>Roseivirga</taxon>
    </lineage>
</organism>
<evidence type="ECO:0000313" key="2">
    <source>
        <dbReference type="EMBL" id="OEJ99868.1"/>
    </source>
</evidence>
<sequence>MSFNPNFYITALEANIEAVKNLAIAHSAEQQRWKPTPQTWSLLEIICHLVDEEVLDFRARLQTALYPDKFPFIPIDPESWVESKAYLAQDYDSKIQEWVNERKKSIQWLKGLKEVNWSSALDHEIYGKMSAQLFLENWLAHDYIHLRQITRTKRAFLADLADNDISYAGKW</sequence>
<dbReference type="Proteomes" id="UP000095552">
    <property type="component" value="Unassembled WGS sequence"/>
</dbReference>
<dbReference type="RefSeq" id="WP_069835331.1">
    <property type="nucleotide sequence ID" value="NZ_MDGQ01000005.1"/>
</dbReference>
<keyword evidence="3" id="KW-1185">Reference proteome</keyword>
<protein>
    <recommendedName>
        <fullName evidence="1">DinB-like domain-containing protein</fullName>
    </recommendedName>
</protein>
<dbReference type="InterPro" id="IPR024775">
    <property type="entry name" value="DinB-like"/>
</dbReference>
<reference evidence="2 3" key="1">
    <citation type="submission" date="2016-08" db="EMBL/GenBank/DDBJ databases">
        <title>Draft genome of Fabibacter sp. strain SK-8.</title>
        <authorList>
            <person name="Wong S.-K."/>
            <person name="Hamasaki K."/>
            <person name="Yoshizawa S."/>
        </authorList>
    </citation>
    <scope>NUCLEOTIDE SEQUENCE [LARGE SCALE GENOMIC DNA]</scope>
    <source>
        <strain evidence="2 3">SK-8</strain>
    </source>
</reference>
<gene>
    <name evidence="2" type="ORF">BFP71_09980</name>
</gene>
<evidence type="ECO:0000313" key="3">
    <source>
        <dbReference type="Proteomes" id="UP000095552"/>
    </source>
</evidence>
<comment type="caution">
    <text evidence="2">The sequence shown here is derived from an EMBL/GenBank/DDBJ whole genome shotgun (WGS) entry which is preliminary data.</text>
</comment>
<feature type="domain" description="DinB-like" evidence="1">
    <location>
        <begin position="12"/>
        <end position="149"/>
    </location>
</feature>
<dbReference type="AlphaFoldDB" id="A0A1E5SL62"/>
<accession>A0A1E5SL62</accession>
<dbReference type="STRING" id="1563681.BFP71_09980"/>
<dbReference type="EMBL" id="MDGQ01000005">
    <property type="protein sequence ID" value="OEJ99868.1"/>
    <property type="molecule type" value="Genomic_DNA"/>
</dbReference>